<organism evidence="1 2">
    <name type="scientific">Parascaris equorum</name>
    <name type="common">Equine roundworm</name>
    <dbReference type="NCBI Taxonomy" id="6256"/>
    <lineage>
        <taxon>Eukaryota</taxon>
        <taxon>Metazoa</taxon>
        <taxon>Ecdysozoa</taxon>
        <taxon>Nematoda</taxon>
        <taxon>Chromadorea</taxon>
        <taxon>Rhabditida</taxon>
        <taxon>Spirurina</taxon>
        <taxon>Ascaridomorpha</taxon>
        <taxon>Ascaridoidea</taxon>
        <taxon>Ascarididae</taxon>
        <taxon>Parascaris</taxon>
    </lineage>
</organism>
<sequence>MHYMSTVEGCGKAFKNAAIFDQFLLAAIESSNDEIQELLDRELVREINSKEQKTNSIMPTSYVNCWT</sequence>
<accession>A0A914S8F8</accession>
<protein>
    <submittedName>
        <fullName evidence="2">Uncharacterized protein</fullName>
    </submittedName>
</protein>
<proteinExistence type="predicted"/>
<name>A0A914S8F8_PAREQ</name>
<evidence type="ECO:0000313" key="1">
    <source>
        <dbReference type="Proteomes" id="UP000887564"/>
    </source>
</evidence>
<dbReference type="Proteomes" id="UP000887564">
    <property type="component" value="Unplaced"/>
</dbReference>
<evidence type="ECO:0000313" key="2">
    <source>
        <dbReference type="WBParaSite" id="PEQ_0001348901-mRNA-1"/>
    </source>
</evidence>
<dbReference type="AlphaFoldDB" id="A0A914S8F8"/>
<reference evidence="2" key="1">
    <citation type="submission" date="2022-11" db="UniProtKB">
        <authorList>
            <consortium name="WormBaseParasite"/>
        </authorList>
    </citation>
    <scope>IDENTIFICATION</scope>
</reference>
<dbReference type="WBParaSite" id="PEQ_0001348901-mRNA-1">
    <property type="protein sequence ID" value="PEQ_0001348901-mRNA-1"/>
    <property type="gene ID" value="PEQ_0001348901"/>
</dbReference>
<keyword evidence="1" id="KW-1185">Reference proteome</keyword>